<protein>
    <submittedName>
        <fullName evidence="3">Uncharacterized protein</fullName>
    </submittedName>
</protein>
<sequence>MHYCYACGSALSSEHAQYCDNCGKSQIPPTATSGTMTPIDADPVPAFSFQEFMPAKEAATALSGEHYQGKEVSHYAMPAVHMPEATNAQSASEQFASGIPNSAVEANAITANEPTVAMPSSAEHGPLASVYQPQSGVFPPQAPVPQPGAAYDPAAIHSVSSPQNIYPPIPGQAPYYGPQGAPSAFPPQASSPYGPYYPPVPAPTPRKRSWFSSTPAKILIAAILLVLLIGGSATSYYIYLITRPKPVISIDSVYKVNALPTGSTNVGLTFKGSDFTKSSPITILMDGYRLPEQPQIISDKDGKADAVLTVKEEWVTGKHTLTAKDGDGYTTAKGVAINIVKQGEAGTPGPGGAPADNKSFTISGQTNKNTDLNITVTGQPDPQGGLACFEGDDGHVVTDTGKLDDGTPYTTKFATTCSGTYKSGKLEVTETMKQEETTFVTQGVTFTCKTKTPYESLKVEGTYGSNQRFSGTYTFPATTATCTPYDISLTTQAESGTWGGGPSF</sequence>
<dbReference type="OrthoDB" id="144162at2"/>
<evidence type="ECO:0000256" key="1">
    <source>
        <dbReference type="SAM" id="MobiDB-lite"/>
    </source>
</evidence>
<evidence type="ECO:0000313" key="3">
    <source>
        <dbReference type="EMBL" id="EFH87103.1"/>
    </source>
</evidence>
<keyword evidence="2" id="KW-0472">Membrane</keyword>
<proteinExistence type="predicted"/>
<comment type="caution">
    <text evidence="3">The sequence shown here is derived from an EMBL/GenBank/DDBJ whole genome shotgun (WGS) entry which is preliminary data.</text>
</comment>
<organism evidence="3 4">
    <name type="scientific">Ktedonobacter racemifer DSM 44963</name>
    <dbReference type="NCBI Taxonomy" id="485913"/>
    <lineage>
        <taxon>Bacteria</taxon>
        <taxon>Bacillati</taxon>
        <taxon>Chloroflexota</taxon>
        <taxon>Ktedonobacteria</taxon>
        <taxon>Ktedonobacterales</taxon>
        <taxon>Ktedonobacteraceae</taxon>
        <taxon>Ktedonobacter</taxon>
    </lineage>
</organism>
<feature type="region of interest" description="Disordered" evidence="1">
    <location>
        <begin position="342"/>
        <end position="364"/>
    </location>
</feature>
<reference evidence="3 4" key="1">
    <citation type="journal article" date="2011" name="Stand. Genomic Sci.">
        <title>Non-contiguous finished genome sequence and contextual data of the filamentous soil bacterium Ktedonobacter racemifer type strain (SOSP1-21).</title>
        <authorList>
            <person name="Chang Y.J."/>
            <person name="Land M."/>
            <person name="Hauser L."/>
            <person name="Chertkov O."/>
            <person name="Del Rio T.G."/>
            <person name="Nolan M."/>
            <person name="Copeland A."/>
            <person name="Tice H."/>
            <person name="Cheng J.F."/>
            <person name="Lucas S."/>
            <person name="Han C."/>
            <person name="Goodwin L."/>
            <person name="Pitluck S."/>
            <person name="Ivanova N."/>
            <person name="Ovchinikova G."/>
            <person name="Pati A."/>
            <person name="Chen A."/>
            <person name="Palaniappan K."/>
            <person name="Mavromatis K."/>
            <person name="Liolios K."/>
            <person name="Brettin T."/>
            <person name="Fiebig A."/>
            <person name="Rohde M."/>
            <person name="Abt B."/>
            <person name="Goker M."/>
            <person name="Detter J.C."/>
            <person name="Woyke T."/>
            <person name="Bristow J."/>
            <person name="Eisen J.A."/>
            <person name="Markowitz V."/>
            <person name="Hugenholtz P."/>
            <person name="Kyrpides N.C."/>
            <person name="Klenk H.P."/>
            <person name="Lapidus A."/>
        </authorList>
    </citation>
    <scope>NUCLEOTIDE SEQUENCE [LARGE SCALE GENOMIC DNA]</scope>
    <source>
        <strain evidence="4">DSM 44963</strain>
    </source>
</reference>
<name>D6TMV3_KTERA</name>
<dbReference type="RefSeq" id="WP_007911947.1">
    <property type="nucleotide sequence ID" value="NZ_ADVG01000002.1"/>
</dbReference>
<accession>D6TMV3</accession>
<keyword evidence="2" id="KW-1133">Transmembrane helix</keyword>
<dbReference type="Proteomes" id="UP000004508">
    <property type="component" value="Unassembled WGS sequence"/>
</dbReference>
<dbReference type="STRING" id="485913.Krac_8427"/>
<dbReference type="InParanoid" id="D6TMV3"/>
<evidence type="ECO:0000256" key="2">
    <source>
        <dbReference type="SAM" id="Phobius"/>
    </source>
</evidence>
<evidence type="ECO:0000313" key="4">
    <source>
        <dbReference type="Proteomes" id="UP000004508"/>
    </source>
</evidence>
<feature type="transmembrane region" description="Helical" evidence="2">
    <location>
        <begin position="216"/>
        <end position="239"/>
    </location>
</feature>
<dbReference type="AlphaFoldDB" id="D6TMV3"/>
<dbReference type="EMBL" id="ADVG01000002">
    <property type="protein sequence ID" value="EFH87103.1"/>
    <property type="molecule type" value="Genomic_DNA"/>
</dbReference>
<gene>
    <name evidence="3" type="ORF">Krac_8427</name>
</gene>
<keyword evidence="2" id="KW-0812">Transmembrane</keyword>
<keyword evidence="4" id="KW-1185">Reference proteome</keyword>